<feature type="signal peptide" evidence="2">
    <location>
        <begin position="1"/>
        <end position="26"/>
    </location>
</feature>
<dbReference type="SUPFAM" id="SSF101756">
    <property type="entry name" value="Hypothetical protein YgiW"/>
    <property type="match status" value="1"/>
</dbReference>
<dbReference type="RefSeq" id="WP_129969382.1">
    <property type="nucleotide sequence ID" value="NZ_JACCEW010000003.1"/>
</dbReference>
<dbReference type="AlphaFoldDB" id="A0A853FHL5"/>
<gene>
    <name evidence="3" type="ORF">H0A68_11380</name>
</gene>
<proteinExistence type="predicted"/>
<protein>
    <submittedName>
        <fullName evidence="3">NirD/YgiW/YdeI family stress tolerance protein</fullName>
    </submittedName>
</protein>
<evidence type="ECO:0000313" key="4">
    <source>
        <dbReference type="Proteomes" id="UP000580517"/>
    </source>
</evidence>
<dbReference type="InterPro" id="IPR036700">
    <property type="entry name" value="BOBF_sf"/>
</dbReference>
<sequence length="123" mass="13412">MQQRNRLATLIASACLCATLPLAAMADYAGPSNAPANPKVSDILAKPVDDQPVKLQGKLIKKIGDERYQFNDGSGTIEAEIDDDDMPRATVDENTLVEIVGEVDTSRYDPPEIDVDRVRIVNE</sequence>
<evidence type="ECO:0000256" key="2">
    <source>
        <dbReference type="SAM" id="SignalP"/>
    </source>
</evidence>
<accession>A0A853FHL5</accession>
<feature type="chain" id="PRO_5032385922" evidence="2">
    <location>
        <begin position="27"/>
        <end position="123"/>
    </location>
</feature>
<dbReference type="OrthoDB" id="6650354at2"/>
<dbReference type="Gene3D" id="2.40.50.200">
    <property type="entry name" value="Bacterial OB-fold"/>
    <property type="match status" value="1"/>
</dbReference>
<dbReference type="InterPro" id="IPR005220">
    <property type="entry name" value="CarO-like"/>
</dbReference>
<keyword evidence="4" id="KW-1185">Reference proteome</keyword>
<dbReference type="EMBL" id="JACCEW010000003">
    <property type="protein sequence ID" value="NYT37476.1"/>
    <property type="molecule type" value="Genomic_DNA"/>
</dbReference>
<evidence type="ECO:0000313" key="3">
    <source>
        <dbReference type="EMBL" id="NYT37476.1"/>
    </source>
</evidence>
<dbReference type="Pfam" id="PF04076">
    <property type="entry name" value="BOF"/>
    <property type="match status" value="1"/>
</dbReference>
<dbReference type="Proteomes" id="UP000580517">
    <property type="component" value="Unassembled WGS sequence"/>
</dbReference>
<evidence type="ECO:0000256" key="1">
    <source>
        <dbReference type="ARBA" id="ARBA00022729"/>
    </source>
</evidence>
<comment type="caution">
    <text evidence="3">The sequence shown here is derived from an EMBL/GenBank/DDBJ whole genome shotgun (WGS) entry which is preliminary data.</text>
</comment>
<dbReference type="PANTHER" id="PTHR36571:SF1">
    <property type="entry name" value="PROTEIN YGIW"/>
    <property type="match status" value="1"/>
</dbReference>
<reference evidence="3 4" key="1">
    <citation type="submission" date="2020-07" db="EMBL/GenBank/DDBJ databases">
        <title>Taxonomic revisions and descriptions of new bacterial species based on genomic comparisons in the high-G+C-content subgroup of the family Alcaligenaceae.</title>
        <authorList>
            <person name="Szabo A."/>
            <person name="Felfoldi T."/>
        </authorList>
    </citation>
    <scope>NUCLEOTIDE SEQUENCE [LARGE SCALE GENOMIC DNA]</scope>
    <source>
        <strain evidence="3 4">DSM 25264</strain>
    </source>
</reference>
<name>A0A853FHL5_9BURK</name>
<dbReference type="PANTHER" id="PTHR36571">
    <property type="entry name" value="PROTEIN YGIW"/>
    <property type="match status" value="1"/>
</dbReference>
<keyword evidence="1 2" id="KW-0732">Signal</keyword>
<dbReference type="NCBIfam" id="NF033674">
    <property type="entry name" value="stress_OB_fold"/>
    <property type="match status" value="1"/>
</dbReference>
<organism evidence="3 4">
    <name type="scientific">Allopusillimonas soli</name>
    <dbReference type="NCBI Taxonomy" id="659016"/>
    <lineage>
        <taxon>Bacteria</taxon>
        <taxon>Pseudomonadati</taxon>
        <taxon>Pseudomonadota</taxon>
        <taxon>Betaproteobacteria</taxon>
        <taxon>Burkholderiales</taxon>
        <taxon>Alcaligenaceae</taxon>
        <taxon>Allopusillimonas</taxon>
    </lineage>
</organism>